<dbReference type="FunFam" id="3.40.50.1220:FF:000008">
    <property type="entry name" value="Acetolactate synthase"/>
    <property type="match status" value="1"/>
</dbReference>
<dbReference type="EC" id="2.2.1.6" evidence="4 11"/>
<dbReference type="GO" id="GO:0009097">
    <property type="term" value="P:isoleucine biosynthetic process"/>
    <property type="evidence" value="ECO:0007669"/>
    <property type="project" value="UniProtKB-UniPathway"/>
</dbReference>
<dbReference type="Gene3D" id="3.40.50.970">
    <property type="match status" value="2"/>
</dbReference>
<evidence type="ECO:0000256" key="1">
    <source>
        <dbReference type="ARBA" id="ARBA00004974"/>
    </source>
</evidence>
<dbReference type="GO" id="GO:0000287">
    <property type="term" value="F:magnesium ion binding"/>
    <property type="evidence" value="ECO:0007669"/>
    <property type="project" value="UniProtKB-UniRule"/>
</dbReference>
<evidence type="ECO:0000256" key="10">
    <source>
        <dbReference type="ARBA" id="ARBA00023304"/>
    </source>
</evidence>
<comment type="similarity">
    <text evidence="3 11">Belongs to the TPP enzyme family.</text>
</comment>
<dbReference type="GO" id="GO:0030976">
    <property type="term" value="F:thiamine pyrophosphate binding"/>
    <property type="evidence" value="ECO:0007669"/>
    <property type="project" value="UniProtKB-UniRule"/>
</dbReference>
<evidence type="ECO:0000256" key="6">
    <source>
        <dbReference type="ARBA" id="ARBA00022679"/>
    </source>
</evidence>
<dbReference type="Pfam" id="PF02776">
    <property type="entry name" value="TPP_enzyme_N"/>
    <property type="match status" value="1"/>
</dbReference>
<dbReference type="SUPFAM" id="SSF52518">
    <property type="entry name" value="Thiamin diphosphate-binding fold (THDP-binding)"/>
    <property type="match status" value="2"/>
</dbReference>
<dbReference type="InterPro" id="IPR000399">
    <property type="entry name" value="TPP-bd_CS"/>
</dbReference>
<evidence type="ECO:0000259" key="12">
    <source>
        <dbReference type="Pfam" id="PF00205"/>
    </source>
</evidence>
<dbReference type="EMBL" id="MDYN01000002">
    <property type="protein sequence ID" value="OQD89797.1"/>
    <property type="molecule type" value="Genomic_DNA"/>
</dbReference>
<name>A0A1V6QLC8_9EURO</name>
<evidence type="ECO:0000256" key="4">
    <source>
        <dbReference type="ARBA" id="ARBA00013145"/>
    </source>
</evidence>
<gene>
    <name evidence="15" type="ORF">PENANT_c002G07798</name>
</gene>
<evidence type="ECO:0000259" key="13">
    <source>
        <dbReference type="Pfam" id="PF02775"/>
    </source>
</evidence>
<evidence type="ECO:0000256" key="11">
    <source>
        <dbReference type="RuleBase" id="RU003591"/>
    </source>
</evidence>
<evidence type="ECO:0000256" key="7">
    <source>
        <dbReference type="ARBA" id="ARBA00022723"/>
    </source>
</evidence>
<dbReference type="PANTHER" id="PTHR18968">
    <property type="entry name" value="THIAMINE PYROPHOSPHATE ENZYMES"/>
    <property type="match status" value="1"/>
</dbReference>
<dbReference type="CDD" id="cd02015">
    <property type="entry name" value="TPP_AHAS"/>
    <property type="match status" value="1"/>
</dbReference>
<dbReference type="GO" id="GO:0003984">
    <property type="term" value="F:acetolactate synthase activity"/>
    <property type="evidence" value="ECO:0007669"/>
    <property type="project" value="UniProtKB-EC"/>
</dbReference>
<dbReference type="PANTHER" id="PTHR18968:SF13">
    <property type="entry name" value="ACETOLACTATE SYNTHASE CATALYTIC SUBUNIT, MITOCHONDRIAL"/>
    <property type="match status" value="1"/>
</dbReference>
<dbReference type="STRING" id="416450.A0A1V6QLC8"/>
<dbReference type="Pfam" id="PF02775">
    <property type="entry name" value="TPP_enzyme_C"/>
    <property type="match status" value="1"/>
</dbReference>
<dbReference type="NCBIfam" id="TIGR00118">
    <property type="entry name" value="acolac_lg"/>
    <property type="match status" value="1"/>
</dbReference>
<dbReference type="GO" id="GO:0009099">
    <property type="term" value="P:L-valine biosynthetic process"/>
    <property type="evidence" value="ECO:0007669"/>
    <property type="project" value="UniProtKB-UniPathway"/>
</dbReference>
<dbReference type="Pfam" id="PF00205">
    <property type="entry name" value="TPP_enzyme_M"/>
    <property type="match status" value="1"/>
</dbReference>
<evidence type="ECO:0000313" key="16">
    <source>
        <dbReference type="Proteomes" id="UP000191672"/>
    </source>
</evidence>
<dbReference type="SUPFAM" id="SSF52467">
    <property type="entry name" value="DHS-like NAD/FAD-binding domain"/>
    <property type="match status" value="1"/>
</dbReference>
<comment type="caution">
    <text evidence="15">The sequence shown here is derived from an EMBL/GenBank/DDBJ whole genome shotgun (WGS) entry which is preliminary data.</text>
</comment>
<comment type="pathway">
    <text evidence="1 11">Amino-acid biosynthesis; L-isoleucine biosynthesis; L-isoleucine from 2-oxobutanoate: step 1/4.</text>
</comment>
<evidence type="ECO:0000256" key="3">
    <source>
        <dbReference type="ARBA" id="ARBA00007812"/>
    </source>
</evidence>
<feature type="domain" description="Thiamine pyrophosphate enzyme N-terminal TPP-binding" evidence="14">
    <location>
        <begin position="1"/>
        <end position="99"/>
    </location>
</feature>
<comment type="cofactor">
    <cofactor evidence="11">
        <name>Mg(2+)</name>
        <dbReference type="ChEBI" id="CHEBI:18420"/>
    </cofactor>
    <text evidence="11">Binds 1 Mg(2+) ion per subunit.</text>
</comment>
<dbReference type="InterPro" id="IPR012846">
    <property type="entry name" value="Acetolactate_synth_lsu"/>
</dbReference>
<accession>A0A1V6QLC8</accession>
<dbReference type="InterPro" id="IPR012001">
    <property type="entry name" value="Thiamin_PyroP_enz_TPP-bd_dom"/>
</dbReference>
<evidence type="ECO:0000256" key="5">
    <source>
        <dbReference type="ARBA" id="ARBA00022605"/>
    </source>
</evidence>
<keyword evidence="16" id="KW-1185">Reference proteome</keyword>
<keyword evidence="6 11" id="KW-0808">Transferase</keyword>
<dbReference type="GO" id="GO:0005948">
    <property type="term" value="C:acetolactate synthase complex"/>
    <property type="evidence" value="ECO:0007669"/>
    <property type="project" value="TreeGrafter"/>
</dbReference>
<keyword evidence="8 11" id="KW-0460">Magnesium</keyword>
<dbReference type="InterPro" id="IPR011766">
    <property type="entry name" value="TPP_enzyme_TPP-bd"/>
</dbReference>
<comment type="catalytic activity">
    <reaction evidence="11">
        <text>2 pyruvate + H(+) = (2S)-2-acetolactate + CO2</text>
        <dbReference type="Rhea" id="RHEA:25249"/>
        <dbReference type="ChEBI" id="CHEBI:15361"/>
        <dbReference type="ChEBI" id="CHEBI:15378"/>
        <dbReference type="ChEBI" id="CHEBI:16526"/>
        <dbReference type="ChEBI" id="CHEBI:58476"/>
        <dbReference type="EC" id="2.2.1.6"/>
    </reaction>
</comment>
<keyword evidence="5 11" id="KW-0028">Amino-acid biosynthesis</keyword>
<comment type="pathway">
    <text evidence="2 11">Amino-acid biosynthesis; L-valine biosynthesis; L-valine from pyruvate: step 1/4.</text>
</comment>
<keyword evidence="7 11" id="KW-0479">Metal-binding</keyword>
<dbReference type="InterPro" id="IPR029061">
    <property type="entry name" value="THDP-binding"/>
</dbReference>
<dbReference type="InterPro" id="IPR029035">
    <property type="entry name" value="DHS-like_NAD/FAD-binding_dom"/>
</dbReference>
<dbReference type="PROSITE" id="PS00187">
    <property type="entry name" value="TPP_ENZYMES"/>
    <property type="match status" value="1"/>
</dbReference>
<dbReference type="UniPathway" id="UPA00047">
    <property type="reaction ID" value="UER00055"/>
</dbReference>
<comment type="cofactor">
    <cofactor evidence="11">
        <name>thiamine diphosphate</name>
        <dbReference type="ChEBI" id="CHEBI:58937"/>
    </cofactor>
    <text evidence="11">Binds 1 thiamine pyrophosphate per subunit.</text>
</comment>
<evidence type="ECO:0000313" key="15">
    <source>
        <dbReference type="EMBL" id="OQD89797.1"/>
    </source>
</evidence>
<dbReference type="InterPro" id="IPR012000">
    <property type="entry name" value="Thiamin_PyroP_enz_cen_dom"/>
</dbReference>
<feature type="domain" description="Thiamine pyrophosphate enzyme TPP-binding" evidence="13">
    <location>
        <begin position="400"/>
        <end position="547"/>
    </location>
</feature>
<evidence type="ECO:0000256" key="9">
    <source>
        <dbReference type="ARBA" id="ARBA00023052"/>
    </source>
</evidence>
<dbReference type="GO" id="GO:0050660">
    <property type="term" value="F:flavin adenine dinucleotide binding"/>
    <property type="evidence" value="ECO:0007669"/>
    <property type="project" value="InterPro"/>
</dbReference>
<dbReference type="AlphaFoldDB" id="A0A1V6QLC8"/>
<dbReference type="Gene3D" id="3.40.50.1220">
    <property type="entry name" value="TPP-binding domain"/>
    <property type="match status" value="1"/>
</dbReference>
<evidence type="ECO:0000259" key="14">
    <source>
        <dbReference type="Pfam" id="PF02776"/>
    </source>
</evidence>
<evidence type="ECO:0000256" key="2">
    <source>
        <dbReference type="ARBA" id="ARBA00005025"/>
    </source>
</evidence>
<dbReference type="UniPathway" id="UPA00049">
    <property type="reaction ID" value="UER00059"/>
</dbReference>
<dbReference type="InterPro" id="IPR045229">
    <property type="entry name" value="TPP_enz"/>
</dbReference>
<dbReference type="FunFam" id="3.40.50.970:FF:000007">
    <property type="entry name" value="Acetolactate synthase"/>
    <property type="match status" value="1"/>
</dbReference>
<dbReference type="Proteomes" id="UP000191672">
    <property type="component" value="Unassembled WGS sequence"/>
</dbReference>
<dbReference type="CDD" id="cd07035">
    <property type="entry name" value="TPP_PYR_POX_like"/>
    <property type="match status" value="1"/>
</dbReference>
<dbReference type="InterPro" id="IPR039368">
    <property type="entry name" value="AHAS_TPP"/>
</dbReference>
<keyword evidence="9 11" id="KW-0786">Thiamine pyrophosphate</keyword>
<organism evidence="15 16">
    <name type="scientific">Penicillium antarcticum</name>
    <dbReference type="NCBI Taxonomy" id="416450"/>
    <lineage>
        <taxon>Eukaryota</taxon>
        <taxon>Fungi</taxon>
        <taxon>Dikarya</taxon>
        <taxon>Ascomycota</taxon>
        <taxon>Pezizomycotina</taxon>
        <taxon>Eurotiomycetes</taxon>
        <taxon>Eurotiomycetidae</taxon>
        <taxon>Eurotiales</taxon>
        <taxon>Aspergillaceae</taxon>
        <taxon>Penicillium</taxon>
    </lineage>
</organism>
<dbReference type="GO" id="GO:0005739">
    <property type="term" value="C:mitochondrion"/>
    <property type="evidence" value="ECO:0007669"/>
    <property type="project" value="TreeGrafter"/>
</dbReference>
<evidence type="ECO:0000256" key="8">
    <source>
        <dbReference type="ARBA" id="ARBA00022842"/>
    </source>
</evidence>
<feature type="domain" description="Thiamine pyrophosphate enzyme central" evidence="12">
    <location>
        <begin position="194"/>
        <end position="337"/>
    </location>
</feature>
<protein>
    <recommendedName>
        <fullName evidence="4 11">Acetolactate synthase</fullName>
        <ecNumber evidence="4 11">2.2.1.6</ecNumber>
    </recommendedName>
</protein>
<keyword evidence="10 11" id="KW-0100">Branched-chain amino acid biosynthesis</keyword>
<sequence>MFGYPGGAALPLFDGIYKTNLFQFILSHHEQGAGHMAEGYANASMKPGVVIVTSGPGSSNLVTPMLNALLDGTPMVAICGQVATAVQGTGAFQEIEIMSLAQTCTKWCASANKVHDLPEIMHEAFRQATSSRPGPVLVSIPKDIGNAVLETVSLGCPLTPPEEDAPKEFVPREFMPRATLPDITCDIQSIQSQVSQVAALVNNAQRPVICAGHGVSACEDGPALLSQIAERYRIPVTTTLLGLGSFDEEHELALHMIGTYGAPYANYALQSADLVLVFGARLDERAVGSPAGYAPKAREAACTGKGGIIQFDFHPESVAKVVKPTQLIVGDLAVTLPLLLSQLEERDNHSWLDQVKTWKKRFAFRTPLTDLTSLCSPQQVIAEVDHQTAPFKHCTTLTTGVGQHQMWAAQRYNFRSPRSFITSGALGTMGFGVPAAIGAQVAQPNHIVIDIDGDASFCMTMEELLTASQYNIPIKVIVLNNETQGMIAQLQRSDYDGRICYNRQANPNFVQLAESMGCGSRQCGSSGELSDCIRWLLECRGPALLEVLVQEVEMLPIVPNGKALDLIKLESDSVETLLA</sequence>
<reference evidence="16" key="1">
    <citation type="journal article" date="2017" name="Nat. Microbiol.">
        <title>Global analysis of biosynthetic gene clusters reveals vast potential of secondary metabolite production in Penicillium species.</title>
        <authorList>
            <person name="Nielsen J.C."/>
            <person name="Grijseels S."/>
            <person name="Prigent S."/>
            <person name="Ji B."/>
            <person name="Dainat J."/>
            <person name="Nielsen K.F."/>
            <person name="Frisvad J.C."/>
            <person name="Workman M."/>
            <person name="Nielsen J."/>
        </authorList>
    </citation>
    <scope>NUCLEOTIDE SEQUENCE [LARGE SCALE GENOMIC DNA]</scope>
    <source>
        <strain evidence="16">IBT 31811</strain>
    </source>
</reference>
<proteinExistence type="inferred from homology"/>